<dbReference type="RefSeq" id="WP_290247773.1">
    <property type="nucleotide sequence ID" value="NZ_JAUFQT010000001.1"/>
</dbReference>
<evidence type="ECO:0000256" key="2">
    <source>
        <dbReference type="SAM" id="SignalP"/>
    </source>
</evidence>
<organism evidence="3 4">
    <name type="scientific">Echinicola jeungdonensis</name>
    <dbReference type="NCBI Taxonomy" id="709343"/>
    <lineage>
        <taxon>Bacteria</taxon>
        <taxon>Pseudomonadati</taxon>
        <taxon>Bacteroidota</taxon>
        <taxon>Cytophagia</taxon>
        <taxon>Cytophagales</taxon>
        <taxon>Cyclobacteriaceae</taxon>
        <taxon>Echinicola</taxon>
    </lineage>
</organism>
<proteinExistence type="predicted"/>
<feature type="signal peptide" evidence="2">
    <location>
        <begin position="1"/>
        <end position="23"/>
    </location>
</feature>
<name>A0ABV5J3Q9_9BACT</name>
<dbReference type="EMBL" id="JBHMEW010000049">
    <property type="protein sequence ID" value="MFB9211452.1"/>
    <property type="molecule type" value="Genomic_DNA"/>
</dbReference>
<dbReference type="Proteomes" id="UP001589654">
    <property type="component" value="Unassembled WGS sequence"/>
</dbReference>
<feature type="chain" id="PRO_5046122766" evidence="2">
    <location>
        <begin position="24"/>
        <end position="406"/>
    </location>
</feature>
<keyword evidence="4" id="KW-1185">Reference proteome</keyword>
<sequence length="406" mass="46441">MKIPSIRTKGLSFLMSATLLLSACGGKNNQKQETASEETQSEKWSVRLAESDMKRYKDWMTGEPYWGYHEGLIGKAMLDMREYTGDEKYFELIKQFGEDIIKEDGTIRTYELESYNIDNINSGKLLIPLYQETGEEKYKKALDSLMKQLEDHPRVSDGGFWHKKKYPHQVWLDGLYMAGPFLASYGTAFDQPEQLEDAIDQIIEVSKVHYDPEKQLFYHGWDESKEQDWANKDTGLSDNFWSRSIGWYAMAVVDVLDYVPEDHPDRDKLIEIAGKLAEGIQRYQDDATGVWYQVTDQGDREGNYLESSGTAMFVYFLYKSIREGYISEDYLSTAHKGYDGLVEQFFKVEDNGMVTVTDACSVAGLGGDGNRDGSFEYYISEPIKENDPKANAPAIMASIEHERSVK</sequence>
<keyword evidence="2" id="KW-0732">Signal</keyword>
<dbReference type="PROSITE" id="PS51257">
    <property type="entry name" value="PROKAR_LIPOPROTEIN"/>
    <property type="match status" value="1"/>
</dbReference>
<keyword evidence="1 3" id="KW-0378">Hydrolase</keyword>
<dbReference type="PANTHER" id="PTHR33886">
    <property type="entry name" value="UNSATURATED RHAMNOGALACTURONAN HYDROLASE (EUROFUNG)"/>
    <property type="match status" value="1"/>
</dbReference>
<comment type="caution">
    <text evidence="3">The sequence shown here is derived from an EMBL/GenBank/DDBJ whole genome shotgun (WGS) entry which is preliminary data.</text>
</comment>
<dbReference type="SUPFAM" id="SSF48208">
    <property type="entry name" value="Six-hairpin glycosidases"/>
    <property type="match status" value="1"/>
</dbReference>
<protein>
    <submittedName>
        <fullName evidence="3">Glycoside hydrolase family 105 protein</fullName>
    </submittedName>
</protein>
<dbReference type="Pfam" id="PF07470">
    <property type="entry name" value="Glyco_hydro_88"/>
    <property type="match status" value="1"/>
</dbReference>
<reference evidence="3 4" key="1">
    <citation type="submission" date="2024-09" db="EMBL/GenBank/DDBJ databases">
        <authorList>
            <person name="Sun Q."/>
            <person name="Mori K."/>
        </authorList>
    </citation>
    <scope>NUCLEOTIDE SEQUENCE [LARGE SCALE GENOMIC DNA]</scope>
    <source>
        <strain evidence="3 4">CECT 7682</strain>
    </source>
</reference>
<dbReference type="InterPro" id="IPR052043">
    <property type="entry name" value="PolySaccharide_Degr_Enz"/>
</dbReference>
<dbReference type="PANTHER" id="PTHR33886:SF8">
    <property type="entry name" value="UNSATURATED RHAMNOGALACTURONAN HYDROLASE (EUROFUNG)"/>
    <property type="match status" value="1"/>
</dbReference>
<dbReference type="Gene3D" id="1.50.10.10">
    <property type="match status" value="1"/>
</dbReference>
<evidence type="ECO:0000313" key="4">
    <source>
        <dbReference type="Proteomes" id="UP001589654"/>
    </source>
</evidence>
<dbReference type="GO" id="GO:0016787">
    <property type="term" value="F:hydrolase activity"/>
    <property type="evidence" value="ECO:0007669"/>
    <property type="project" value="UniProtKB-KW"/>
</dbReference>
<dbReference type="InterPro" id="IPR008928">
    <property type="entry name" value="6-hairpin_glycosidase_sf"/>
</dbReference>
<evidence type="ECO:0000313" key="3">
    <source>
        <dbReference type="EMBL" id="MFB9211452.1"/>
    </source>
</evidence>
<evidence type="ECO:0000256" key="1">
    <source>
        <dbReference type="ARBA" id="ARBA00022801"/>
    </source>
</evidence>
<dbReference type="InterPro" id="IPR010905">
    <property type="entry name" value="Glyco_hydro_88"/>
</dbReference>
<dbReference type="InterPro" id="IPR012341">
    <property type="entry name" value="6hp_glycosidase-like_sf"/>
</dbReference>
<accession>A0ABV5J3Q9</accession>
<gene>
    <name evidence="3" type="ORF">ACFFUR_06530</name>
</gene>